<dbReference type="Proteomes" id="UP000024635">
    <property type="component" value="Unassembled WGS sequence"/>
</dbReference>
<dbReference type="EMBL" id="JARK01000337">
    <property type="protein sequence ID" value="EYC38172.1"/>
    <property type="molecule type" value="Genomic_DNA"/>
</dbReference>
<proteinExistence type="predicted"/>
<feature type="region of interest" description="Disordered" evidence="1">
    <location>
        <begin position="1"/>
        <end position="68"/>
    </location>
</feature>
<feature type="compositionally biased region" description="Low complexity" evidence="1">
    <location>
        <begin position="47"/>
        <end position="61"/>
    </location>
</feature>
<organism evidence="2 3">
    <name type="scientific">Ancylostoma ceylanicum</name>
    <dbReference type="NCBI Taxonomy" id="53326"/>
    <lineage>
        <taxon>Eukaryota</taxon>
        <taxon>Metazoa</taxon>
        <taxon>Ecdysozoa</taxon>
        <taxon>Nematoda</taxon>
        <taxon>Chromadorea</taxon>
        <taxon>Rhabditida</taxon>
        <taxon>Rhabditina</taxon>
        <taxon>Rhabditomorpha</taxon>
        <taxon>Strongyloidea</taxon>
        <taxon>Ancylostomatidae</taxon>
        <taxon>Ancylostomatinae</taxon>
        <taxon>Ancylostoma</taxon>
    </lineage>
</organism>
<evidence type="ECO:0000313" key="3">
    <source>
        <dbReference type="Proteomes" id="UP000024635"/>
    </source>
</evidence>
<comment type="caution">
    <text evidence="2">The sequence shown here is derived from an EMBL/GenBank/DDBJ whole genome shotgun (WGS) entry which is preliminary data.</text>
</comment>
<evidence type="ECO:0000313" key="2">
    <source>
        <dbReference type="EMBL" id="EYC38172.1"/>
    </source>
</evidence>
<evidence type="ECO:0000256" key="1">
    <source>
        <dbReference type="SAM" id="MobiDB-lite"/>
    </source>
</evidence>
<dbReference type="AlphaFoldDB" id="A0A016WFW4"/>
<reference evidence="3" key="1">
    <citation type="journal article" date="2015" name="Nat. Genet.">
        <title>The genome and transcriptome of the zoonotic hookworm Ancylostoma ceylanicum identify infection-specific gene families.</title>
        <authorList>
            <person name="Schwarz E.M."/>
            <person name="Hu Y."/>
            <person name="Antoshechkin I."/>
            <person name="Miller M.M."/>
            <person name="Sternberg P.W."/>
            <person name="Aroian R.V."/>
        </authorList>
    </citation>
    <scope>NUCLEOTIDE SEQUENCE</scope>
    <source>
        <strain evidence="3">HY135</strain>
    </source>
</reference>
<sequence length="300" mass="33659">MERPRGAFPLKKSRTTKPTTSAVAVQVGSSHFSASSYSKRQVHRSYSRSPSRSSTPPTTSRAETSQPTTIDSRLLDRVWNEVHAETLTPVDLSSLHAPQQFQPHTRPPTVLELILAIAKGRKVNRRFDCETDNDTQAFSVPRSHRHILQLTQLLTLSQSRPRVQPHSSGQHDYVLVDSFLHSDFFQQVLSIFTKKIYVPSSSEVTGVQSQHLHVLAVTQALTARPSLSQATTYLQELTTQGQPTPDVMLTRLWTLHRYAENSVASASLYDSHTIVAYYLFTAIREPYNGESVGLVRINLQ</sequence>
<gene>
    <name evidence="2" type="primary">Acey_s0737.g1944</name>
    <name evidence="2" type="ORF">Y032_0737g1944</name>
</gene>
<name>A0A016WFW4_9BILA</name>
<accession>A0A016WFW4</accession>
<protein>
    <submittedName>
        <fullName evidence="2">Uncharacterized protein</fullName>
    </submittedName>
</protein>
<keyword evidence="3" id="KW-1185">Reference proteome</keyword>
<feature type="compositionally biased region" description="Polar residues" evidence="1">
    <location>
        <begin position="16"/>
        <end position="39"/>
    </location>
</feature>